<evidence type="ECO:0008006" key="5">
    <source>
        <dbReference type="Google" id="ProtNLM"/>
    </source>
</evidence>
<dbReference type="InterPro" id="IPR050550">
    <property type="entry name" value="SEC23_SEC24_subfamily"/>
</dbReference>
<dbReference type="SUPFAM" id="SSF82919">
    <property type="entry name" value="Zn-finger domain of Sec23/24"/>
    <property type="match status" value="1"/>
</dbReference>
<reference evidence="3" key="1">
    <citation type="submission" date="2015-04" db="UniProtKB">
        <authorList>
            <consortium name="EnsemblPlants"/>
        </authorList>
    </citation>
    <scope>IDENTIFICATION</scope>
    <source>
        <strain evidence="3">SL10</strain>
    </source>
</reference>
<dbReference type="Proteomes" id="UP000006591">
    <property type="component" value="Chromosome 4"/>
</dbReference>
<evidence type="ECO:0000259" key="1">
    <source>
        <dbReference type="Pfam" id="PF04811"/>
    </source>
</evidence>
<dbReference type="AlphaFoldDB" id="A0A0E0H0H6"/>
<dbReference type="GO" id="GO:0000149">
    <property type="term" value="F:SNARE binding"/>
    <property type="evidence" value="ECO:0007669"/>
    <property type="project" value="TreeGrafter"/>
</dbReference>
<dbReference type="GO" id="GO:0008270">
    <property type="term" value="F:zinc ion binding"/>
    <property type="evidence" value="ECO:0007669"/>
    <property type="project" value="InterPro"/>
</dbReference>
<dbReference type="Gene3D" id="1.20.120.730">
    <property type="entry name" value="Sec23/Sec24 helical domain"/>
    <property type="match status" value="1"/>
</dbReference>
<dbReference type="InterPro" id="IPR036465">
    <property type="entry name" value="vWFA_dom_sf"/>
</dbReference>
<dbReference type="EnsemblPlants" id="ONIVA04G09890.1">
    <property type="protein sequence ID" value="ONIVA04G09890.1"/>
    <property type="gene ID" value="ONIVA04G09890"/>
</dbReference>
<dbReference type="GO" id="GO:0070971">
    <property type="term" value="C:endoplasmic reticulum exit site"/>
    <property type="evidence" value="ECO:0007669"/>
    <property type="project" value="TreeGrafter"/>
</dbReference>
<dbReference type="PANTHER" id="PTHR13803">
    <property type="entry name" value="SEC24-RELATED PROTEIN"/>
    <property type="match status" value="1"/>
</dbReference>
<dbReference type="Gramene" id="ONIVA04G09890.1">
    <property type="protein sequence ID" value="ONIVA04G09890.1"/>
    <property type="gene ID" value="ONIVA04G09890"/>
</dbReference>
<dbReference type="HOGENOM" id="CLU_023158_0_0_1"/>
<dbReference type="SUPFAM" id="SSF81811">
    <property type="entry name" value="Helical domain of Sec23/24"/>
    <property type="match status" value="1"/>
</dbReference>
<dbReference type="GO" id="GO:0090110">
    <property type="term" value="P:COPII-coated vesicle cargo loading"/>
    <property type="evidence" value="ECO:0007669"/>
    <property type="project" value="TreeGrafter"/>
</dbReference>
<accession>A0A0E0H0H6</accession>
<dbReference type="GO" id="GO:0030127">
    <property type="term" value="C:COPII vesicle coat"/>
    <property type="evidence" value="ECO:0007669"/>
    <property type="project" value="InterPro"/>
</dbReference>
<dbReference type="InterPro" id="IPR006900">
    <property type="entry name" value="Sec23/24_helical_dom"/>
</dbReference>
<evidence type="ECO:0000313" key="3">
    <source>
        <dbReference type="EnsemblPlants" id="ONIVA04G09890.1"/>
    </source>
</evidence>
<evidence type="ECO:0000259" key="2">
    <source>
        <dbReference type="Pfam" id="PF04815"/>
    </source>
</evidence>
<name>A0A0E0H0H6_ORYNI</name>
<dbReference type="SUPFAM" id="SSF53300">
    <property type="entry name" value="vWA-like"/>
    <property type="match status" value="1"/>
</dbReference>
<dbReference type="SUPFAM" id="SSF81995">
    <property type="entry name" value="beta-sandwich domain of Sec23/24"/>
    <property type="match status" value="1"/>
</dbReference>
<feature type="domain" description="Sec23/Sec24 trunk" evidence="1">
    <location>
        <begin position="181"/>
        <end position="431"/>
    </location>
</feature>
<dbReference type="Pfam" id="PF04811">
    <property type="entry name" value="Sec23_trunk"/>
    <property type="match status" value="1"/>
</dbReference>
<dbReference type="STRING" id="4536.A0A0E0H0H6"/>
<dbReference type="eggNOG" id="KOG1985">
    <property type="taxonomic scope" value="Eukaryota"/>
</dbReference>
<sequence>MHCEWPHGTHRKLLLHAALHGFLFLPPLVLLRSLSRSRPTTTDPHPKAAARGAAAAAAAAMAVRASLACFPSDAALEESSGIPWGVAVTPFSAADERGAAPATGAEGHLLPRCDSCYAYFSTLCPLHRWSWSCAICSADNDLTPDASARYARDGGQDPPEMRSAFVDLLLPGEEGEAATTTPVYVAAIDLSSSEEFLELVKSALLAALEAIPPGSLFGLLTFSSKIGLYDVQGPIPIVKNAFIPPDSDGTLLVDLEDVMPLRSFLAPVDGCKDRIAEALETIKPTSSWEITATASEVQDHALHHARGFGLAMDAVVNYLCTEYGSLFELARIFTFLSGPPNYGPGQIETRSDVDHNAAKMLGSDHTFISEQTNFYTNLAASAVQAGVCVDLFAITNEYTDLSSLKVLGVESGGSLYMYSSTDESTLPQDIYKMLSRPYAFGCVLRLRTSSEFKIADSYGHFFPDPQYMHVQHINCCDSFATYVYDFEFQKDSQFSRKSSPPILQIAFKYTTIVQQGDTSDDVSNSVSRSKFTLQRRLRVRTIQYNITANIWDLYDFVDPDVVLTILVHQSVAWHMADALAVWYFLFWRSFIQSHDVLEARIWLRDWLVNFIAQYNKAYKVVRSGGTGMSDIDVDFIHCSQLQPLSRLVFAFLLSPLLQLHGQGIHPDYRTYLQCLFSALEASSLRQAICPTLISYSSPDVEAEVHQSLSRSVFNSESPIFLLDAYTDLLVYYSPTVSSTIPFPPPRDCLLRSKIDRLKQERNITPKLVFIHGAHDDTTAFERYLIEDQSVDGSLVASATGFRSFLEGIRSRIAEYSR</sequence>
<dbReference type="InterPro" id="IPR006896">
    <property type="entry name" value="Sec23/24_trunk_dom"/>
</dbReference>
<reference evidence="3" key="2">
    <citation type="submission" date="2018-04" db="EMBL/GenBank/DDBJ databases">
        <title>OnivRS2 (Oryza nivara Reference Sequence Version 2).</title>
        <authorList>
            <person name="Zhang J."/>
            <person name="Kudrna D."/>
            <person name="Lee S."/>
            <person name="Talag J."/>
            <person name="Rajasekar S."/>
            <person name="Welchert J."/>
            <person name="Hsing Y.-I."/>
            <person name="Wing R.A."/>
        </authorList>
    </citation>
    <scope>NUCLEOTIDE SEQUENCE [LARGE SCALE GENOMIC DNA]</scope>
    <source>
        <strain evidence="3">SL10</strain>
    </source>
</reference>
<dbReference type="Pfam" id="PF04815">
    <property type="entry name" value="Sec23_helical"/>
    <property type="match status" value="1"/>
</dbReference>
<dbReference type="GO" id="GO:0006886">
    <property type="term" value="P:intracellular protein transport"/>
    <property type="evidence" value="ECO:0007669"/>
    <property type="project" value="InterPro"/>
</dbReference>
<dbReference type="InterPro" id="IPR036174">
    <property type="entry name" value="Znf_Sec23_Sec24_sf"/>
</dbReference>
<dbReference type="OMA" id="HTFISEQ"/>
<dbReference type="PANTHER" id="PTHR13803:SF10">
    <property type="entry name" value="OS04G0412900 PROTEIN"/>
    <property type="match status" value="1"/>
</dbReference>
<organism evidence="3">
    <name type="scientific">Oryza nivara</name>
    <name type="common">Indian wild rice</name>
    <name type="synonym">Oryza sativa f. spontanea</name>
    <dbReference type="NCBI Taxonomy" id="4536"/>
    <lineage>
        <taxon>Eukaryota</taxon>
        <taxon>Viridiplantae</taxon>
        <taxon>Streptophyta</taxon>
        <taxon>Embryophyta</taxon>
        <taxon>Tracheophyta</taxon>
        <taxon>Spermatophyta</taxon>
        <taxon>Magnoliopsida</taxon>
        <taxon>Liliopsida</taxon>
        <taxon>Poales</taxon>
        <taxon>Poaceae</taxon>
        <taxon>BOP clade</taxon>
        <taxon>Oryzoideae</taxon>
        <taxon>Oryzeae</taxon>
        <taxon>Oryzinae</taxon>
        <taxon>Oryza</taxon>
    </lineage>
</organism>
<proteinExistence type="predicted"/>
<dbReference type="Gene3D" id="3.40.50.410">
    <property type="entry name" value="von Willebrand factor, type A domain"/>
    <property type="match status" value="1"/>
</dbReference>
<protein>
    <recommendedName>
        <fullName evidence="5">Sec23/Sec24 trunk domain-containing protein</fullName>
    </recommendedName>
</protein>
<evidence type="ECO:0000313" key="4">
    <source>
        <dbReference type="Proteomes" id="UP000006591"/>
    </source>
</evidence>
<keyword evidence="4" id="KW-1185">Reference proteome</keyword>
<dbReference type="InterPro" id="IPR036175">
    <property type="entry name" value="Sec23/24_helical_dom_sf"/>
</dbReference>
<feature type="domain" description="Sec23/Sec24 helical" evidence="2">
    <location>
        <begin position="592"/>
        <end position="684"/>
    </location>
</feature>